<dbReference type="AlphaFoldDB" id="A0A1E1LKD1"/>
<dbReference type="InterPro" id="IPR011051">
    <property type="entry name" value="RmlC_Cupin_sf"/>
</dbReference>
<dbReference type="Pfam" id="PF07883">
    <property type="entry name" value="Cupin_2"/>
    <property type="match status" value="1"/>
</dbReference>
<evidence type="ECO:0000313" key="3">
    <source>
        <dbReference type="Proteomes" id="UP000178912"/>
    </source>
</evidence>
<dbReference type="SUPFAM" id="SSF51182">
    <property type="entry name" value="RmlC-like cupins"/>
    <property type="match status" value="1"/>
</dbReference>
<evidence type="ECO:0000313" key="2">
    <source>
        <dbReference type="EMBL" id="CZT10955.1"/>
    </source>
</evidence>
<accession>A0A1E1LKD1</accession>
<name>A0A1E1LKD1_9HELO</name>
<sequence length="130" mass="13907">MPSQVHVTKSTELDIATGQTDGMVRKGAIIKKSDKVCASVMTASPHTSSAVHHHGEQDTIVYAASGHGAIISDNGKTRQELAPGDFALIPAWTEHQEVNDGEEEVTWVITRSGSEPVVVNLKGWGEGTKY</sequence>
<protein>
    <recommendedName>
        <fullName evidence="1">Cupin type-2 domain-containing protein</fullName>
    </recommendedName>
</protein>
<proteinExistence type="predicted"/>
<dbReference type="InterPro" id="IPR013096">
    <property type="entry name" value="Cupin_2"/>
</dbReference>
<dbReference type="InterPro" id="IPR014710">
    <property type="entry name" value="RmlC-like_jellyroll"/>
</dbReference>
<dbReference type="OrthoDB" id="3511549at2759"/>
<feature type="domain" description="Cupin type-2" evidence="1">
    <location>
        <begin position="40"/>
        <end position="108"/>
    </location>
</feature>
<organism evidence="2 3">
    <name type="scientific">Rhynchosporium agropyri</name>
    <dbReference type="NCBI Taxonomy" id="914238"/>
    <lineage>
        <taxon>Eukaryota</taxon>
        <taxon>Fungi</taxon>
        <taxon>Dikarya</taxon>
        <taxon>Ascomycota</taxon>
        <taxon>Pezizomycotina</taxon>
        <taxon>Leotiomycetes</taxon>
        <taxon>Helotiales</taxon>
        <taxon>Ploettnerulaceae</taxon>
        <taxon>Rhynchosporium</taxon>
    </lineage>
</organism>
<evidence type="ECO:0000259" key="1">
    <source>
        <dbReference type="Pfam" id="PF07883"/>
    </source>
</evidence>
<dbReference type="Gene3D" id="2.60.120.10">
    <property type="entry name" value="Jelly Rolls"/>
    <property type="match status" value="1"/>
</dbReference>
<dbReference type="Proteomes" id="UP000178912">
    <property type="component" value="Unassembled WGS sequence"/>
</dbReference>
<reference evidence="3" key="1">
    <citation type="submission" date="2016-03" db="EMBL/GenBank/DDBJ databases">
        <authorList>
            <person name="Guldener U."/>
        </authorList>
    </citation>
    <scope>NUCLEOTIDE SEQUENCE [LARGE SCALE GENOMIC DNA]</scope>
    <source>
        <strain evidence="3">04CH-RAC-A.6.1</strain>
    </source>
</reference>
<dbReference type="EMBL" id="FJUX01000134">
    <property type="protein sequence ID" value="CZT10955.1"/>
    <property type="molecule type" value="Genomic_DNA"/>
</dbReference>
<gene>
    <name evidence="2" type="ORF">RAG0_15269</name>
</gene>
<keyword evidence="3" id="KW-1185">Reference proteome</keyword>